<dbReference type="Gene3D" id="1.20.1250.20">
    <property type="entry name" value="MFS general substrate transporter like domains"/>
    <property type="match status" value="2"/>
</dbReference>
<dbReference type="Proteomes" id="UP001208689">
    <property type="component" value="Chromosome"/>
</dbReference>
<keyword evidence="2 5" id="KW-0812">Transmembrane</keyword>
<evidence type="ECO:0000256" key="5">
    <source>
        <dbReference type="SAM" id="Phobius"/>
    </source>
</evidence>
<sequence length="436" mass="48686">MNKTQKFDISKKAKRLNLWVFMIGNLISGFGESCINIAYIPFLYEVTDNNLFITGLFSTLFTVLWFIPAPISGKLSDKFGRKKMMIISKPIALVGLGILFFVNKNNLYLLIVSIFLRAIGFMSSNTNRQILIAESNSDSKNGLGRIFGIMAFLYFGSTIGGAVFVNQTGYSFVTYFMIFGGITCMIWIMEILFITDIATYLPKRNTEISRTKKSWREVFSNSKIRTAIIFLTLDFFVWDVSNSVLNAGLQSYYGFTLENLAFLSIWFNVSTMLFQIPAGKLTDKYGKKKILIVSEATGILIFAIHIITALLWSGGSTSIVIISMVLTQILFGVVASTFIPSENMILTDLDESRKGESYGMVSFVRGFGALPTGAIGGFLMGSVHFITPFIVSIVGIVLIVMYLVKFGHRFEDEEKIGQKIGNENESKPKIESLLEI</sequence>
<feature type="transmembrane region" description="Helical" evidence="5">
    <location>
        <begin position="172"/>
        <end position="201"/>
    </location>
</feature>
<dbReference type="InterPro" id="IPR036259">
    <property type="entry name" value="MFS_trans_sf"/>
</dbReference>
<feature type="domain" description="Major facilitator superfamily (MFS) profile" evidence="6">
    <location>
        <begin position="17"/>
        <end position="407"/>
    </location>
</feature>
<feature type="transmembrane region" description="Helical" evidence="5">
    <location>
        <begin position="318"/>
        <end position="339"/>
    </location>
</feature>
<evidence type="ECO:0000259" key="6">
    <source>
        <dbReference type="PROSITE" id="PS50850"/>
    </source>
</evidence>
<dbReference type="SUPFAM" id="SSF103473">
    <property type="entry name" value="MFS general substrate transporter"/>
    <property type="match status" value="1"/>
</dbReference>
<evidence type="ECO:0000256" key="2">
    <source>
        <dbReference type="ARBA" id="ARBA00022692"/>
    </source>
</evidence>
<feature type="transmembrane region" description="Helical" evidence="5">
    <location>
        <begin position="146"/>
        <end position="166"/>
    </location>
</feature>
<feature type="transmembrane region" description="Helical" evidence="5">
    <location>
        <begin position="360"/>
        <end position="379"/>
    </location>
</feature>
<comment type="subcellular location">
    <subcellularLocation>
        <location evidence="1">Membrane</location>
        <topology evidence="1">Multi-pass membrane protein</topology>
    </subcellularLocation>
</comment>
<gene>
    <name evidence="7" type="ORF">NEF87_003242</name>
</gene>
<evidence type="ECO:0000256" key="1">
    <source>
        <dbReference type="ARBA" id="ARBA00004141"/>
    </source>
</evidence>
<evidence type="ECO:0000256" key="4">
    <source>
        <dbReference type="ARBA" id="ARBA00023136"/>
    </source>
</evidence>
<protein>
    <recommendedName>
        <fullName evidence="6">Major facilitator superfamily (MFS) profile domain-containing protein</fullName>
    </recommendedName>
</protein>
<accession>A0ABY6HX86</accession>
<dbReference type="PROSITE" id="PS00216">
    <property type="entry name" value="SUGAR_TRANSPORT_1"/>
    <property type="match status" value="1"/>
</dbReference>
<dbReference type="EMBL" id="CP104013">
    <property type="protein sequence ID" value="UYP46957.1"/>
    <property type="molecule type" value="Genomic_DNA"/>
</dbReference>
<evidence type="ECO:0000256" key="3">
    <source>
        <dbReference type="ARBA" id="ARBA00022989"/>
    </source>
</evidence>
<evidence type="ECO:0000313" key="7">
    <source>
        <dbReference type="EMBL" id="UYP46957.1"/>
    </source>
</evidence>
<feature type="transmembrane region" description="Helical" evidence="5">
    <location>
        <begin position="290"/>
        <end position="312"/>
    </location>
</feature>
<proteinExistence type="predicted"/>
<dbReference type="InterPro" id="IPR005829">
    <property type="entry name" value="Sugar_transporter_CS"/>
</dbReference>
<dbReference type="PROSITE" id="PS50850">
    <property type="entry name" value="MFS"/>
    <property type="match status" value="1"/>
</dbReference>
<keyword evidence="4 5" id="KW-0472">Membrane</keyword>
<evidence type="ECO:0000313" key="8">
    <source>
        <dbReference type="Proteomes" id="UP001208689"/>
    </source>
</evidence>
<reference evidence="7" key="1">
    <citation type="submission" date="2022-09" db="EMBL/GenBank/DDBJ databases">
        <title>Actin cytoskeleton and complex cell architecture in an #Asgard archaeon.</title>
        <authorList>
            <person name="Ponce Toledo R.I."/>
            <person name="Schleper C."/>
            <person name="Rodrigues Oliveira T."/>
            <person name="Wollweber F."/>
            <person name="Xu J."/>
            <person name="Rittmann S."/>
            <person name="Klingl A."/>
            <person name="Pilhofer M."/>
        </authorList>
    </citation>
    <scope>NUCLEOTIDE SEQUENCE</scope>
    <source>
        <strain evidence="7">B-35</strain>
    </source>
</reference>
<feature type="transmembrane region" description="Helical" evidence="5">
    <location>
        <begin position="51"/>
        <end position="72"/>
    </location>
</feature>
<keyword evidence="3 5" id="KW-1133">Transmembrane helix</keyword>
<dbReference type="PANTHER" id="PTHR23518:SF2">
    <property type="entry name" value="MAJOR FACILITATOR SUPERFAMILY TRANSPORTER"/>
    <property type="match status" value="1"/>
</dbReference>
<dbReference type="Pfam" id="PF07690">
    <property type="entry name" value="MFS_1"/>
    <property type="match status" value="1"/>
</dbReference>
<organism evidence="7 8">
    <name type="scientific">Candidatus Lokiarchaeum ossiferum</name>
    <dbReference type="NCBI Taxonomy" id="2951803"/>
    <lineage>
        <taxon>Archaea</taxon>
        <taxon>Promethearchaeati</taxon>
        <taxon>Promethearchaeota</taxon>
        <taxon>Promethearchaeia</taxon>
        <taxon>Promethearchaeales</taxon>
        <taxon>Promethearchaeaceae</taxon>
        <taxon>Candidatus Lokiarchaeum</taxon>
    </lineage>
</organism>
<name>A0ABY6HX86_9ARCH</name>
<dbReference type="InterPro" id="IPR011701">
    <property type="entry name" value="MFS"/>
</dbReference>
<keyword evidence="8" id="KW-1185">Reference proteome</keyword>
<feature type="transmembrane region" description="Helical" evidence="5">
    <location>
        <begin position="16"/>
        <end position="39"/>
    </location>
</feature>
<feature type="transmembrane region" description="Helical" evidence="5">
    <location>
        <begin position="385"/>
        <end position="404"/>
    </location>
</feature>
<dbReference type="PANTHER" id="PTHR23518">
    <property type="entry name" value="C-METHYLTRANSFERASE"/>
    <property type="match status" value="1"/>
</dbReference>
<dbReference type="InterPro" id="IPR020846">
    <property type="entry name" value="MFS_dom"/>
</dbReference>